<dbReference type="OrthoDB" id="9758957at2"/>
<dbReference type="GO" id="GO:0006629">
    <property type="term" value="P:lipid metabolic process"/>
    <property type="evidence" value="ECO:0007669"/>
    <property type="project" value="InterPro"/>
</dbReference>
<evidence type="ECO:0000313" key="4">
    <source>
        <dbReference type="Proteomes" id="UP000298424"/>
    </source>
</evidence>
<dbReference type="PANTHER" id="PTHR46211">
    <property type="entry name" value="GLYCEROPHOSPHORYL DIESTER PHOSPHODIESTERASE"/>
    <property type="match status" value="1"/>
</dbReference>
<gene>
    <name evidence="3" type="ORF">E3T27_00050</name>
</gene>
<dbReference type="PROSITE" id="PS51704">
    <property type="entry name" value="GP_PDE"/>
    <property type="match status" value="1"/>
</dbReference>
<dbReference type="RefSeq" id="WP_134571174.1">
    <property type="nucleotide sequence ID" value="NZ_SOGT01000001.1"/>
</dbReference>
<feature type="domain" description="GP-PDE" evidence="2">
    <location>
        <begin position="47"/>
        <end position="335"/>
    </location>
</feature>
<dbReference type="EMBL" id="SOGT01000001">
    <property type="protein sequence ID" value="TFD29165.1"/>
    <property type="molecule type" value="Genomic_DNA"/>
</dbReference>
<reference evidence="3 4" key="1">
    <citation type="submission" date="2019-03" db="EMBL/GenBank/DDBJ databases">
        <title>Genomics of glacier-inhabiting Cryobacterium strains.</title>
        <authorList>
            <person name="Liu Q."/>
            <person name="Xin Y.-H."/>
        </authorList>
    </citation>
    <scope>NUCLEOTIDE SEQUENCE [LARGE SCALE GENOMIC DNA]</scope>
    <source>
        <strain evidence="3 4">TMT1-1</strain>
    </source>
</reference>
<dbReference type="Proteomes" id="UP000298424">
    <property type="component" value="Unassembled WGS sequence"/>
</dbReference>
<dbReference type="InterPro" id="IPR017946">
    <property type="entry name" value="PLC-like_Pdiesterase_TIM-brl"/>
</dbReference>
<dbReference type="AlphaFoldDB" id="A0A4R8ZJV5"/>
<dbReference type="SUPFAM" id="SSF51695">
    <property type="entry name" value="PLC-like phosphodiesterases"/>
    <property type="match status" value="1"/>
</dbReference>
<dbReference type="PANTHER" id="PTHR46211:SF14">
    <property type="entry name" value="GLYCEROPHOSPHODIESTER PHOSPHODIESTERASE"/>
    <property type="match status" value="1"/>
</dbReference>
<dbReference type="Gene3D" id="3.20.20.190">
    <property type="entry name" value="Phosphatidylinositol (PI) phosphodiesterase"/>
    <property type="match status" value="1"/>
</dbReference>
<accession>A0A4R8ZJV5</accession>
<evidence type="ECO:0000256" key="1">
    <source>
        <dbReference type="SAM" id="SignalP"/>
    </source>
</evidence>
<dbReference type="InterPro" id="IPR030395">
    <property type="entry name" value="GP_PDE_dom"/>
</dbReference>
<dbReference type="Pfam" id="PF03009">
    <property type="entry name" value="GDPD"/>
    <property type="match status" value="1"/>
</dbReference>
<evidence type="ECO:0000259" key="2">
    <source>
        <dbReference type="PROSITE" id="PS51704"/>
    </source>
</evidence>
<feature type="signal peptide" evidence="1">
    <location>
        <begin position="1"/>
        <end position="24"/>
    </location>
</feature>
<proteinExistence type="predicted"/>
<sequence>MRKILIIAAAAALSTVLVGGAVVAAQGESALAEPARAAAPLDESAAFDLQSHRGGRGEHTEESLAAFAASLELGVSTLELDTHLTRDDAVVVWHDDVLTTSKCRDTDAAFRKDPAFPYAGTRVRELTLAQIQTLDCGYQQLPGYPEQHNVPGNMIVELADVFALVDAHQADTVQLNIETKIETPGPTGEGEMMALTRAVVAAIAVSGRADRITVQSFDWASLDLVRRISPELRLVALAQDDDWLEVGQPGRSVHLGGIDIDDYDGSVARAAAAKGYDALSPTFKTVTPELMAEAHSAGLPVIPWTVSETALMHTLVDLGVDGIITDYPTRLRGVLTERGLSLPTAYPAL</sequence>
<dbReference type="GO" id="GO:0008081">
    <property type="term" value="F:phosphoric diester hydrolase activity"/>
    <property type="evidence" value="ECO:0007669"/>
    <property type="project" value="InterPro"/>
</dbReference>
<keyword evidence="4" id="KW-1185">Reference proteome</keyword>
<keyword evidence="1" id="KW-0732">Signal</keyword>
<protein>
    <submittedName>
        <fullName evidence="3">Glycerophosphodiester phosphodiesterase</fullName>
    </submittedName>
</protein>
<name>A0A4R8ZJV5_9MICO</name>
<feature type="chain" id="PRO_5020276259" evidence="1">
    <location>
        <begin position="25"/>
        <end position="349"/>
    </location>
</feature>
<evidence type="ECO:0000313" key="3">
    <source>
        <dbReference type="EMBL" id="TFD29165.1"/>
    </source>
</evidence>
<comment type="caution">
    <text evidence="3">The sequence shown here is derived from an EMBL/GenBank/DDBJ whole genome shotgun (WGS) entry which is preliminary data.</text>
</comment>
<organism evidence="3 4">
    <name type="scientific">Cryobacterium lyxosi</name>
    <dbReference type="NCBI Taxonomy" id="1259228"/>
    <lineage>
        <taxon>Bacteria</taxon>
        <taxon>Bacillati</taxon>
        <taxon>Actinomycetota</taxon>
        <taxon>Actinomycetes</taxon>
        <taxon>Micrococcales</taxon>
        <taxon>Microbacteriaceae</taxon>
        <taxon>Cryobacterium</taxon>
    </lineage>
</organism>